<keyword evidence="2" id="KW-1185">Reference proteome</keyword>
<dbReference type="Proteomes" id="UP001497522">
    <property type="component" value="Chromosome 14"/>
</dbReference>
<reference evidence="1" key="1">
    <citation type="submission" date="2024-03" db="EMBL/GenBank/DDBJ databases">
        <authorList>
            <consortium name="ELIXIR-Norway"/>
            <consortium name="Elixir Norway"/>
        </authorList>
    </citation>
    <scope>NUCLEOTIDE SEQUENCE</scope>
</reference>
<accession>A0ABP1AN32</accession>
<evidence type="ECO:0000313" key="2">
    <source>
        <dbReference type="Proteomes" id="UP001497522"/>
    </source>
</evidence>
<organism evidence="1 2">
    <name type="scientific">Sphagnum jensenii</name>
    <dbReference type="NCBI Taxonomy" id="128206"/>
    <lineage>
        <taxon>Eukaryota</taxon>
        <taxon>Viridiplantae</taxon>
        <taxon>Streptophyta</taxon>
        <taxon>Embryophyta</taxon>
        <taxon>Bryophyta</taxon>
        <taxon>Sphagnophytina</taxon>
        <taxon>Sphagnopsida</taxon>
        <taxon>Sphagnales</taxon>
        <taxon>Sphagnaceae</taxon>
        <taxon>Sphagnum</taxon>
    </lineage>
</organism>
<gene>
    <name evidence="1" type="ORF">CSSPJE1EN2_LOCUS6817</name>
</gene>
<dbReference type="EMBL" id="OZ023715">
    <property type="protein sequence ID" value="CAK9863822.1"/>
    <property type="molecule type" value="Genomic_DNA"/>
</dbReference>
<proteinExistence type="predicted"/>
<evidence type="ECO:0000313" key="1">
    <source>
        <dbReference type="EMBL" id="CAK9863822.1"/>
    </source>
</evidence>
<sequence>MENCTYERFTLLVAFHIPEGRSNRSEMAKPQVQDIQYSHIQEKEAFKSDMDNHKYEERFSSSCSFSHTGGSSFKYDMEKTASIRRDSLFLALSHLKWKKSTAAFETERARETERSDSYV</sequence>
<name>A0ABP1AN32_9BRYO</name>
<protein>
    <submittedName>
        <fullName evidence="1">Uncharacterized protein</fullName>
    </submittedName>
</protein>